<protein>
    <submittedName>
        <fullName evidence="4">Peptidoglycan/xylan/chitin deacetylase (PgdA/CDA1 family)</fullName>
    </submittedName>
</protein>
<accession>A0A840BU78</accession>
<organism evidence="4 5">
    <name type="scientific">Niveibacterium umoris</name>
    <dbReference type="NCBI Taxonomy" id="1193620"/>
    <lineage>
        <taxon>Bacteria</taxon>
        <taxon>Pseudomonadati</taxon>
        <taxon>Pseudomonadota</taxon>
        <taxon>Betaproteobacteria</taxon>
        <taxon>Rhodocyclales</taxon>
        <taxon>Rhodocyclaceae</taxon>
        <taxon>Niveibacterium</taxon>
    </lineage>
</organism>
<dbReference type="GO" id="GO:0005975">
    <property type="term" value="P:carbohydrate metabolic process"/>
    <property type="evidence" value="ECO:0007669"/>
    <property type="project" value="InterPro"/>
</dbReference>
<dbReference type="GO" id="GO:0016810">
    <property type="term" value="F:hydrolase activity, acting on carbon-nitrogen (but not peptide) bonds"/>
    <property type="evidence" value="ECO:0007669"/>
    <property type="project" value="InterPro"/>
</dbReference>
<keyword evidence="5" id="KW-1185">Reference proteome</keyword>
<dbReference type="CDD" id="cd10918">
    <property type="entry name" value="CE4_NodB_like_5s_6s"/>
    <property type="match status" value="1"/>
</dbReference>
<evidence type="ECO:0000313" key="5">
    <source>
        <dbReference type="Proteomes" id="UP000561045"/>
    </source>
</evidence>
<dbReference type="AlphaFoldDB" id="A0A840BU78"/>
<dbReference type="RefSeq" id="WP_207064501.1">
    <property type="nucleotide sequence ID" value="NZ_BAABLE010000005.1"/>
</dbReference>
<dbReference type="SUPFAM" id="SSF88713">
    <property type="entry name" value="Glycoside hydrolase/deacetylase"/>
    <property type="match status" value="1"/>
</dbReference>
<keyword evidence="2" id="KW-0732">Signal</keyword>
<comment type="caution">
    <text evidence="4">The sequence shown here is derived from an EMBL/GenBank/DDBJ whole genome shotgun (WGS) entry which is preliminary data.</text>
</comment>
<dbReference type="PANTHER" id="PTHR34216:SF3">
    <property type="entry name" value="POLY-BETA-1,6-N-ACETYL-D-GLUCOSAMINE N-DEACETYLASE"/>
    <property type="match status" value="1"/>
</dbReference>
<evidence type="ECO:0000256" key="2">
    <source>
        <dbReference type="ARBA" id="ARBA00022729"/>
    </source>
</evidence>
<dbReference type="InterPro" id="IPR011330">
    <property type="entry name" value="Glyco_hydro/deAcase_b/a-brl"/>
</dbReference>
<dbReference type="GO" id="GO:0005576">
    <property type="term" value="C:extracellular region"/>
    <property type="evidence" value="ECO:0007669"/>
    <property type="project" value="UniProtKB-SubCell"/>
</dbReference>
<proteinExistence type="predicted"/>
<dbReference type="EMBL" id="JACIET010000002">
    <property type="protein sequence ID" value="MBB4014346.1"/>
    <property type="molecule type" value="Genomic_DNA"/>
</dbReference>
<dbReference type="InterPro" id="IPR051398">
    <property type="entry name" value="Polysacch_Deacetylase"/>
</dbReference>
<sequence length="241" mass="26809">MRRTIPILMYHQVDVPPPSGTPMRGMVVSPGAFARQMRVLRLLGYRGVSLRDLEPWLRGERNDRVVGISFDDGYRNNLEHALPVLRANGFTATCYAVSNAFGGANDWDAAHGVPQKPLMQASEFRQWLDAGMDVGAHSRHHSDLTTLDAARARDEIAGSKRELESALQTEVRHFCYPYGRFDASHRALAAEAGYVTATTVQRGRARPGDDLLALPRVLVAQSNHLGHFIAKIATGYEDRYR</sequence>
<dbReference type="InterPro" id="IPR002509">
    <property type="entry name" value="NODB_dom"/>
</dbReference>
<evidence type="ECO:0000259" key="3">
    <source>
        <dbReference type="PROSITE" id="PS51677"/>
    </source>
</evidence>
<name>A0A840BU78_9RHOO</name>
<reference evidence="4 5" key="1">
    <citation type="submission" date="2020-08" db="EMBL/GenBank/DDBJ databases">
        <title>Genomic Encyclopedia of Type Strains, Phase IV (KMG-IV): sequencing the most valuable type-strain genomes for metagenomic binning, comparative biology and taxonomic classification.</title>
        <authorList>
            <person name="Goeker M."/>
        </authorList>
    </citation>
    <scope>NUCLEOTIDE SEQUENCE [LARGE SCALE GENOMIC DNA]</scope>
    <source>
        <strain evidence="4 5">DSM 106739</strain>
    </source>
</reference>
<dbReference type="Gene3D" id="3.20.20.370">
    <property type="entry name" value="Glycoside hydrolase/deacetylase"/>
    <property type="match status" value="1"/>
</dbReference>
<evidence type="ECO:0000256" key="1">
    <source>
        <dbReference type="ARBA" id="ARBA00004613"/>
    </source>
</evidence>
<dbReference type="PROSITE" id="PS51677">
    <property type="entry name" value="NODB"/>
    <property type="match status" value="1"/>
</dbReference>
<dbReference type="Proteomes" id="UP000561045">
    <property type="component" value="Unassembled WGS sequence"/>
</dbReference>
<evidence type="ECO:0000313" key="4">
    <source>
        <dbReference type="EMBL" id="MBB4014346.1"/>
    </source>
</evidence>
<feature type="domain" description="NodB homology" evidence="3">
    <location>
        <begin position="64"/>
        <end position="241"/>
    </location>
</feature>
<gene>
    <name evidence="4" type="ORF">GGR36_003692</name>
</gene>
<dbReference type="Pfam" id="PF01522">
    <property type="entry name" value="Polysacc_deac_1"/>
    <property type="match status" value="1"/>
</dbReference>
<comment type="subcellular location">
    <subcellularLocation>
        <location evidence="1">Secreted</location>
    </subcellularLocation>
</comment>
<dbReference type="PANTHER" id="PTHR34216">
    <property type="match status" value="1"/>
</dbReference>